<dbReference type="AlphaFoldDB" id="A0A8K0UGQ8"/>
<dbReference type="GO" id="GO:0003729">
    <property type="term" value="F:mRNA binding"/>
    <property type="evidence" value="ECO:0007669"/>
    <property type="project" value="InterPro"/>
</dbReference>
<dbReference type="Pfam" id="PF07927">
    <property type="entry name" value="HicA_toxin"/>
    <property type="match status" value="1"/>
</dbReference>
<dbReference type="InterPro" id="IPR012933">
    <property type="entry name" value="HicA_mRNA_interferase"/>
</dbReference>
<evidence type="ECO:0000256" key="1">
    <source>
        <dbReference type="SAM" id="MobiDB-lite"/>
    </source>
</evidence>
<protein>
    <submittedName>
        <fullName evidence="2">Uncharacterized protein</fullName>
    </submittedName>
</protein>
<keyword evidence="3" id="KW-1185">Reference proteome</keyword>
<organism evidence="2 3">
    <name type="scientific">Cristinia sonorae</name>
    <dbReference type="NCBI Taxonomy" id="1940300"/>
    <lineage>
        <taxon>Eukaryota</taxon>
        <taxon>Fungi</taxon>
        <taxon>Dikarya</taxon>
        <taxon>Basidiomycota</taxon>
        <taxon>Agaricomycotina</taxon>
        <taxon>Agaricomycetes</taxon>
        <taxon>Agaricomycetidae</taxon>
        <taxon>Agaricales</taxon>
        <taxon>Pleurotineae</taxon>
        <taxon>Stephanosporaceae</taxon>
        <taxon>Cristinia</taxon>
    </lineage>
</organism>
<comment type="caution">
    <text evidence="2">The sequence shown here is derived from an EMBL/GenBank/DDBJ whole genome shotgun (WGS) entry which is preliminary data.</text>
</comment>
<sequence length="100" mass="11210">MAEPANIANNAAARAALRPVNWERFVTVMTNMGFGHDPDTPGSSVRFTPPPERGPPITFHKPHPDPTLYPNHIRAFGKRLKDNYGWTEEELLTFNRSLGV</sequence>
<reference evidence="2" key="1">
    <citation type="journal article" date="2021" name="New Phytol.">
        <title>Evolutionary innovations through gain and loss of genes in the ectomycorrhizal Boletales.</title>
        <authorList>
            <person name="Wu G."/>
            <person name="Miyauchi S."/>
            <person name="Morin E."/>
            <person name="Kuo A."/>
            <person name="Drula E."/>
            <person name="Varga T."/>
            <person name="Kohler A."/>
            <person name="Feng B."/>
            <person name="Cao Y."/>
            <person name="Lipzen A."/>
            <person name="Daum C."/>
            <person name="Hundley H."/>
            <person name="Pangilinan J."/>
            <person name="Johnson J."/>
            <person name="Barry K."/>
            <person name="LaButti K."/>
            <person name="Ng V."/>
            <person name="Ahrendt S."/>
            <person name="Min B."/>
            <person name="Choi I.G."/>
            <person name="Park H."/>
            <person name="Plett J.M."/>
            <person name="Magnuson J."/>
            <person name="Spatafora J.W."/>
            <person name="Nagy L.G."/>
            <person name="Henrissat B."/>
            <person name="Grigoriev I.V."/>
            <person name="Yang Z.L."/>
            <person name="Xu J."/>
            <person name="Martin F.M."/>
        </authorList>
    </citation>
    <scope>NUCLEOTIDE SEQUENCE</scope>
    <source>
        <strain evidence="2">KKN 215</strain>
    </source>
</reference>
<dbReference type="EMBL" id="JAEVFJ010000037">
    <property type="protein sequence ID" value="KAH8090998.1"/>
    <property type="molecule type" value="Genomic_DNA"/>
</dbReference>
<evidence type="ECO:0000313" key="3">
    <source>
        <dbReference type="Proteomes" id="UP000813824"/>
    </source>
</evidence>
<proteinExistence type="predicted"/>
<gene>
    <name evidence="2" type="ORF">BXZ70DRAFT_1011260</name>
</gene>
<feature type="region of interest" description="Disordered" evidence="1">
    <location>
        <begin position="33"/>
        <end position="65"/>
    </location>
</feature>
<dbReference type="OrthoDB" id="2922289at2759"/>
<evidence type="ECO:0000313" key="2">
    <source>
        <dbReference type="EMBL" id="KAH8090998.1"/>
    </source>
</evidence>
<accession>A0A8K0UGQ8</accession>
<dbReference type="Proteomes" id="UP000813824">
    <property type="component" value="Unassembled WGS sequence"/>
</dbReference>
<name>A0A8K0UGQ8_9AGAR</name>